<name>A0A7J6Q2D5_PEROL</name>
<reference evidence="1 2" key="1">
    <citation type="submission" date="2020-04" db="EMBL/GenBank/DDBJ databases">
        <title>Perkinsus olseni comparative genomics.</title>
        <authorList>
            <person name="Bogema D.R."/>
        </authorList>
    </citation>
    <scope>NUCLEOTIDE SEQUENCE [LARGE SCALE GENOMIC DNA]</scope>
    <source>
        <strain evidence="1">ATCC PRA-205</strain>
    </source>
</reference>
<comment type="caution">
    <text evidence="1">The sequence shown here is derived from an EMBL/GenBank/DDBJ whole genome shotgun (WGS) entry which is preliminary data.</text>
</comment>
<accession>A0A7J6Q2D5</accession>
<feature type="non-terminal residue" evidence="1">
    <location>
        <position position="1"/>
    </location>
</feature>
<dbReference type="Gene3D" id="2.120.10.80">
    <property type="entry name" value="Kelch-type beta propeller"/>
    <property type="match status" value="1"/>
</dbReference>
<dbReference type="Proteomes" id="UP000574390">
    <property type="component" value="Unassembled WGS sequence"/>
</dbReference>
<organism evidence="1 2">
    <name type="scientific">Perkinsus olseni</name>
    <name type="common">Perkinsus atlanticus</name>
    <dbReference type="NCBI Taxonomy" id="32597"/>
    <lineage>
        <taxon>Eukaryota</taxon>
        <taxon>Sar</taxon>
        <taxon>Alveolata</taxon>
        <taxon>Perkinsozoa</taxon>
        <taxon>Perkinsea</taxon>
        <taxon>Perkinsida</taxon>
        <taxon>Perkinsidae</taxon>
        <taxon>Perkinsus</taxon>
    </lineage>
</organism>
<gene>
    <name evidence="1" type="primary">LZTR1_1</name>
    <name evidence="1" type="ORF">FOZ62_003724</name>
</gene>
<dbReference type="InterPro" id="IPR006652">
    <property type="entry name" value="Kelch_1"/>
</dbReference>
<evidence type="ECO:0000313" key="2">
    <source>
        <dbReference type="Proteomes" id="UP000574390"/>
    </source>
</evidence>
<evidence type="ECO:0000313" key="1">
    <source>
        <dbReference type="EMBL" id="KAF4702488.1"/>
    </source>
</evidence>
<dbReference type="InterPro" id="IPR015915">
    <property type="entry name" value="Kelch-typ_b-propeller"/>
</dbReference>
<dbReference type="SUPFAM" id="SSF117281">
    <property type="entry name" value="Kelch motif"/>
    <property type="match status" value="1"/>
</dbReference>
<dbReference type="AlphaFoldDB" id="A0A7J6Q2D5"/>
<proteinExistence type="predicted"/>
<feature type="non-terminal residue" evidence="1">
    <location>
        <position position="104"/>
    </location>
</feature>
<protein>
    <submittedName>
        <fullName evidence="1">Leucine-zipper-like transcriptional regulator 1</fullName>
    </submittedName>
</protein>
<dbReference type="Pfam" id="PF01344">
    <property type="entry name" value="Kelch_1"/>
    <property type="match status" value="1"/>
</dbReference>
<dbReference type="EMBL" id="JABANM010032696">
    <property type="protein sequence ID" value="KAF4702488.1"/>
    <property type="molecule type" value="Genomic_DNA"/>
</dbReference>
<sequence length="104" mass="11842">ADDIEDFECELPARLRLGWRTDVYVYTRVCDEDDEDRLGISVEVEIGFGEDAGSGGYYSPRPSARDRHVAVAYRGNIYIFGGYDGSTRVNDFWLYDTQAQSWAL</sequence>